<accession>I0IIH9</accession>
<dbReference type="Pfam" id="PF00238">
    <property type="entry name" value="Ribosomal_L14"/>
    <property type="match status" value="1"/>
</dbReference>
<evidence type="ECO:0000313" key="6">
    <source>
        <dbReference type="EMBL" id="BAM05067.1"/>
    </source>
</evidence>
<dbReference type="HOGENOM" id="CLU_095071_2_1_0"/>
<dbReference type="STRING" id="1142394.PSMK_29080"/>
<name>I0IIH9_PHYMF</name>
<dbReference type="Gene3D" id="2.40.150.20">
    <property type="entry name" value="Ribosomal protein L14"/>
    <property type="match status" value="1"/>
</dbReference>
<dbReference type="OrthoDB" id="9806379at2"/>
<dbReference type="GO" id="GO:0003735">
    <property type="term" value="F:structural constituent of ribosome"/>
    <property type="evidence" value="ECO:0007669"/>
    <property type="project" value="InterPro"/>
</dbReference>
<dbReference type="PANTHER" id="PTHR11761">
    <property type="entry name" value="50S/60S RIBOSOMAL PROTEIN L14/L23"/>
    <property type="match status" value="1"/>
</dbReference>
<dbReference type="SUPFAM" id="SSF50193">
    <property type="entry name" value="Ribosomal protein L14"/>
    <property type="match status" value="1"/>
</dbReference>
<protein>
    <recommendedName>
        <fullName evidence="3">Large ribosomal subunit protein uL14</fullName>
    </recommendedName>
</protein>
<dbReference type="KEGG" id="phm:PSMK_29080"/>
<reference evidence="6 7" key="1">
    <citation type="submission" date="2012-02" db="EMBL/GenBank/DDBJ databases">
        <title>Complete genome sequence of Phycisphaera mikurensis NBRC 102666.</title>
        <authorList>
            <person name="Ankai A."/>
            <person name="Hosoyama A."/>
            <person name="Terui Y."/>
            <person name="Sekine M."/>
            <person name="Fukai R."/>
            <person name="Kato Y."/>
            <person name="Nakamura S."/>
            <person name="Yamada-Narita S."/>
            <person name="Kawakoshi A."/>
            <person name="Fukunaga Y."/>
            <person name="Yamazaki S."/>
            <person name="Fujita N."/>
        </authorList>
    </citation>
    <scope>NUCLEOTIDE SEQUENCE [LARGE SCALE GENOMIC DNA]</scope>
    <source>
        <strain evidence="7">NBRC 102666 / KCTC 22515 / FYK2301M01</strain>
    </source>
</reference>
<proteinExistence type="inferred from homology"/>
<dbReference type="CDD" id="cd00337">
    <property type="entry name" value="Ribosomal_uL14"/>
    <property type="match status" value="1"/>
</dbReference>
<dbReference type="InterPro" id="IPR005745">
    <property type="entry name" value="Ribosomal_uL14_bac-type"/>
</dbReference>
<dbReference type="RefSeq" id="WP_014438275.1">
    <property type="nucleotide sequence ID" value="NC_017080.1"/>
</dbReference>
<evidence type="ECO:0000256" key="2">
    <source>
        <dbReference type="ARBA" id="ARBA00023274"/>
    </source>
</evidence>
<dbReference type="GO" id="GO:0006412">
    <property type="term" value="P:translation"/>
    <property type="evidence" value="ECO:0007669"/>
    <property type="project" value="UniProtKB-UniRule"/>
</dbReference>
<dbReference type="InterPro" id="IPR019972">
    <property type="entry name" value="Ribosomal_uL14_CS"/>
</dbReference>
<dbReference type="eggNOG" id="COG0093">
    <property type="taxonomic scope" value="Bacteria"/>
</dbReference>
<evidence type="ECO:0000256" key="5">
    <source>
        <dbReference type="RuleBase" id="RU003950"/>
    </source>
</evidence>
<dbReference type="HAMAP" id="MF_01367">
    <property type="entry name" value="Ribosomal_uL14"/>
    <property type="match status" value="1"/>
</dbReference>
<dbReference type="PATRIC" id="fig|1142394.8.peg.3009"/>
<dbReference type="GO" id="GO:0070180">
    <property type="term" value="F:large ribosomal subunit rRNA binding"/>
    <property type="evidence" value="ECO:0007669"/>
    <property type="project" value="TreeGrafter"/>
</dbReference>
<evidence type="ECO:0000256" key="4">
    <source>
        <dbReference type="RuleBase" id="RU003949"/>
    </source>
</evidence>
<dbReference type="PANTHER" id="PTHR11761:SF3">
    <property type="entry name" value="LARGE RIBOSOMAL SUBUNIT PROTEIN UL14M"/>
    <property type="match status" value="1"/>
</dbReference>
<evidence type="ECO:0000313" key="7">
    <source>
        <dbReference type="Proteomes" id="UP000007881"/>
    </source>
</evidence>
<dbReference type="PROSITE" id="PS00049">
    <property type="entry name" value="RIBOSOMAL_L14"/>
    <property type="match status" value="1"/>
</dbReference>
<dbReference type="InterPro" id="IPR036853">
    <property type="entry name" value="Ribosomal_uL14_sf"/>
</dbReference>
<keyword evidence="3 5" id="KW-0699">rRNA-binding</keyword>
<dbReference type="InterPro" id="IPR000218">
    <property type="entry name" value="Ribosomal_uL14"/>
</dbReference>
<dbReference type="GO" id="GO:0022625">
    <property type="term" value="C:cytosolic large ribosomal subunit"/>
    <property type="evidence" value="ECO:0007669"/>
    <property type="project" value="TreeGrafter"/>
</dbReference>
<comment type="function">
    <text evidence="3 5">Binds to 23S rRNA. Forms part of two intersubunit bridges in the 70S ribosome.</text>
</comment>
<keyword evidence="1 3" id="KW-0689">Ribosomal protein</keyword>
<sequence length="128" mass="13822">MIQQESRVDVADNSGAKIAYVIRVLGASTARGKFSRPTATVGDTVVCSVKKSLPGSDLKTGTIVKGVVVRTRYPVRRNDGSLVKFDSNAIVLITDEGNPRGTRIFGAVARELREKRFMKIVSLASEVV</sequence>
<comment type="subunit">
    <text evidence="3">Part of the 50S ribosomal subunit. Forms a cluster with proteins L3 and L19. In the 70S ribosome, L14 and L19 interact and together make contacts with the 16S rRNA in bridges B5 and B8.</text>
</comment>
<evidence type="ECO:0000256" key="3">
    <source>
        <dbReference type="HAMAP-Rule" id="MF_01367"/>
    </source>
</evidence>
<keyword evidence="7" id="KW-1185">Reference proteome</keyword>
<dbReference type="Proteomes" id="UP000007881">
    <property type="component" value="Chromosome"/>
</dbReference>
<dbReference type="NCBIfam" id="TIGR01067">
    <property type="entry name" value="rplN_bact"/>
    <property type="match status" value="1"/>
</dbReference>
<comment type="similarity">
    <text evidence="3 4">Belongs to the universal ribosomal protein uL14 family.</text>
</comment>
<evidence type="ECO:0000256" key="1">
    <source>
        <dbReference type="ARBA" id="ARBA00022980"/>
    </source>
</evidence>
<organism evidence="6 7">
    <name type="scientific">Phycisphaera mikurensis (strain NBRC 102666 / KCTC 22515 / FYK2301M01)</name>
    <dbReference type="NCBI Taxonomy" id="1142394"/>
    <lineage>
        <taxon>Bacteria</taxon>
        <taxon>Pseudomonadati</taxon>
        <taxon>Planctomycetota</taxon>
        <taxon>Phycisphaerae</taxon>
        <taxon>Phycisphaerales</taxon>
        <taxon>Phycisphaeraceae</taxon>
        <taxon>Phycisphaera</taxon>
    </lineage>
</organism>
<keyword evidence="2 3" id="KW-0687">Ribonucleoprotein</keyword>
<dbReference type="SMART" id="SM01374">
    <property type="entry name" value="Ribosomal_L14"/>
    <property type="match status" value="1"/>
</dbReference>
<gene>
    <name evidence="3 6" type="primary">rplN</name>
    <name evidence="6" type="ordered locus">PSMK_29080</name>
</gene>
<dbReference type="EMBL" id="AP012338">
    <property type="protein sequence ID" value="BAM05067.1"/>
    <property type="molecule type" value="Genomic_DNA"/>
</dbReference>
<keyword evidence="3 5" id="KW-0694">RNA-binding</keyword>
<dbReference type="AlphaFoldDB" id="I0IIH9"/>